<dbReference type="Pfam" id="PF01061">
    <property type="entry name" value="ABC2_membrane"/>
    <property type="match status" value="1"/>
</dbReference>
<dbReference type="InterPro" id="IPR013525">
    <property type="entry name" value="ABC2_TM"/>
</dbReference>
<dbReference type="PROSITE" id="PS51012">
    <property type="entry name" value="ABC_TM2"/>
    <property type="match status" value="1"/>
</dbReference>
<evidence type="ECO:0000313" key="8">
    <source>
        <dbReference type="EMBL" id="KZM69481.1"/>
    </source>
</evidence>
<keyword evidence="6" id="KW-0813">Transport</keyword>
<feature type="domain" description="ABC transmembrane type-2" evidence="7">
    <location>
        <begin position="27"/>
        <end position="255"/>
    </location>
</feature>
<evidence type="ECO:0000256" key="6">
    <source>
        <dbReference type="RuleBase" id="RU361157"/>
    </source>
</evidence>
<evidence type="ECO:0000259" key="7">
    <source>
        <dbReference type="PROSITE" id="PS51012"/>
    </source>
</evidence>
<keyword evidence="5" id="KW-0046">Antibiotic resistance</keyword>
<evidence type="ECO:0000256" key="3">
    <source>
        <dbReference type="ARBA" id="ARBA00022989"/>
    </source>
</evidence>
<evidence type="ECO:0000256" key="2">
    <source>
        <dbReference type="ARBA" id="ARBA00022692"/>
    </source>
</evidence>
<keyword evidence="9" id="KW-1185">Reference proteome</keyword>
<evidence type="ECO:0000256" key="5">
    <source>
        <dbReference type="ARBA" id="ARBA00023251"/>
    </source>
</evidence>
<organism evidence="8 9">
    <name type="scientific">Nocardia terpenica</name>
    <dbReference type="NCBI Taxonomy" id="455432"/>
    <lineage>
        <taxon>Bacteria</taxon>
        <taxon>Bacillati</taxon>
        <taxon>Actinomycetota</taxon>
        <taxon>Actinomycetes</taxon>
        <taxon>Mycobacteriales</taxon>
        <taxon>Nocardiaceae</taxon>
        <taxon>Nocardia</taxon>
    </lineage>
</organism>
<comment type="caution">
    <text evidence="6">Lacks conserved residue(s) required for the propagation of feature annotation.</text>
</comment>
<dbReference type="Proteomes" id="UP000076512">
    <property type="component" value="Unassembled WGS sequence"/>
</dbReference>
<sequence length="257" mass="27262">MSIMTDTVIDSKTMLRRNLVHAMRYPGMTVAVIIMPVGLMLLFTYVLGGTLGKGMGGGHYIDYLTPGILLMIPAMMVVVVSVAVASDMTKGFVNRFRAMPVRHSSMLTGQVLGTVLQGLVGLALMFGVGFLTGFRPHANAVEWLAAIGLLTLMLFGMCWLGAAFGMAASSPEAASNSPSLIAYLPMLGSGLVRTDSMPVGVRQFAEFQPFTPITETLRGLLTGTAIGSNGIIAVAWCVGFAVVGYALSTTMFHRKTN</sequence>
<dbReference type="GO" id="GO:0140359">
    <property type="term" value="F:ABC-type transporter activity"/>
    <property type="evidence" value="ECO:0007669"/>
    <property type="project" value="InterPro"/>
</dbReference>
<reference evidence="8 9" key="1">
    <citation type="submission" date="2016-04" db="EMBL/GenBank/DDBJ databases">
        <authorList>
            <person name="Evans L.H."/>
            <person name="Alamgir A."/>
            <person name="Owens N."/>
            <person name="Weber N.D."/>
            <person name="Virtaneva K."/>
            <person name="Barbian K."/>
            <person name="Babar A."/>
            <person name="Rosenke K."/>
        </authorList>
    </citation>
    <scope>NUCLEOTIDE SEQUENCE [LARGE SCALE GENOMIC DNA]</scope>
    <source>
        <strain evidence="8 9">IFM 0406</strain>
    </source>
</reference>
<protein>
    <recommendedName>
        <fullName evidence="6">Transport permease protein</fullName>
    </recommendedName>
</protein>
<comment type="caution">
    <text evidence="8">The sequence shown here is derived from an EMBL/GenBank/DDBJ whole genome shotgun (WGS) entry which is preliminary data.</text>
</comment>
<dbReference type="GO" id="GO:0043190">
    <property type="term" value="C:ATP-binding cassette (ABC) transporter complex"/>
    <property type="evidence" value="ECO:0007669"/>
    <property type="project" value="InterPro"/>
</dbReference>
<keyword evidence="3 6" id="KW-1133">Transmembrane helix</keyword>
<dbReference type="AlphaFoldDB" id="A0A164IIG5"/>
<keyword evidence="4 6" id="KW-0472">Membrane</keyword>
<dbReference type="InterPro" id="IPR051784">
    <property type="entry name" value="Nod_factor_ABC_transporter"/>
</dbReference>
<dbReference type="PIRSF" id="PIRSF006648">
    <property type="entry name" value="DrrB"/>
    <property type="match status" value="1"/>
</dbReference>
<dbReference type="OrthoDB" id="670210at2"/>
<dbReference type="PANTHER" id="PTHR43229:SF2">
    <property type="entry name" value="NODULATION PROTEIN J"/>
    <property type="match status" value="1"/>
</dbReference>
<feature type="transmembrane region" description="Helical" evidence="6">
    <location>
        <begin position="67"/>
        <end position="86"/>
    </location>
</feature>
<dbReference type="InterPro" id="IPR047817">
    <property type="entry name" value="ABC2_TM_bact-type"/>
</dbReference>
<feature type="transmembrane region" description="Helical" evidence="6">
    <location>
        <begin position="25"/>
        <end position="47"/>
    </location>
</feature>
<comment type="similarity">
    <text evidence="6">Belongs to the ABC-2 integral membrane protein family.</text>
</comment>
<dbReference type="GO" id="GO:0046677">
    <property type="term" value="P:response to antibiotic"/>
    <property type="evidence" value="ECO:0007669"/>
    <property type="project" value="UniProtKB-KW"/>
</dbReference>
<name>A0A164IIG5_9NOCA</name>
<dbReference type="PANTHER" id="PTHR43229">
    <property type="entry name" value="NODULATION PROTEIN J"/>
    <property type="match status" value="1"/>
</dbReference>
<comment type="subcellular location">
    <subcellularLocation>
        <location evidence="6">Cell membrane</location>
        <topology evidence="6">Multi-pass membrane protein</topology>
    </subcellularLocation>
    <subcellularLocation>
        <location evidence="1">Membrane</location>
        <topology evidence="1">Multi-pass membrane protein</topology>
    </subcellularLocation>
</comment>
<proteinExistence type="inferred from homology"/>
<keyword evidence="6" id="KW-1003">Cell membrane</keyword>
<dbReference type="EMBL" id="LWGR01000020">
    <property type="protein sequence ID" value="KZM69481.1"/>
    <property type="molecule type" value="Genomic_DNA"/>
</dbReference>
<feature type="transmembrane region" description="Helical" evidence="6">
    <location>
        <begin position="107"/>
        <end position="131"/>
    </location>
</feature>
<evidence type="ECO:0000256" key="1">
    <source>
        <dbReference type="ARBA" id="ARBA00004141"/>
    </source>
</evidence>
<evidence type="ECO:0000313" key="9">
    <source>
        <dbReference type="Proteomes" id="UP000076512"/>
    </source>
</evidence>
<feature type="transmembrane region" description="Helical" evidence="6">
    <location>
        <begin position="143"/>
        <end position="168"/>
    </location>
</feature>
<evidence type="ECO:0000256" key="4">
    <source>
        <dbReference type="ARBA" id="ARBA00023136"/>
    </source>
</evidence>
<dbReference type="STRING" id="455432.AWN90_08170"/>
<feature type="transmembrane region" description="Helical" evidence="6">
    <location>
        <begin position="221"/>
        <end position="247"/>
    </location>
</feature>
<gene>
    <name evidence="8" type="ORF">AWN90_08170</name>
</gene>
<keyword evidence="2 6" id="KW-0812">Transmembrane</keyword>
<accession>A0A164IIG5</accession>
<dbReference type="InterPro" id="IPR000412">
    <property type="entry name" value="ABC_2_transport"/>
</dbReference>